<accession>A0ABR1AMG5</accession>
<gene>
    <name evidence="1" type="ORF">RUM44_001761</name>
</gene>
<dbReference type="Proteomes" id="UP001359485">
    <property type="component" value="Unassembled WGS sequence"/>
</dbReference>
<proteinExistence type="predicted"/>
<evidence type="ECO:0000313" key="2">
    <source>
        <dbReference type="Proteomes" id="UP001359485"/>
    </source>
</evidence>
<evidence type="ECO:0000313" key="1">
    <source>
        <dbReference type="EMBL" id="KAK6621954.1"/>
    </source>
</evidence>
<sequence length="149" mass="16515">MISLVRATLGVVPVENPPIQPGVLSINRKRQTVLVASHDKSYHSGDTPISRVSKLRAVRGVLVDGKTHYGYQVKPKEALSIARITVKVPDRNIVQNYFPNNNSFGLINTVVTFIKVQRPPSTGHRIVIARYSTSGRPELARLKPKPNPF</sequence>
<protein>
    <submittedName>
        <fullName evidence="1">Uncharacterized protein</fullName>
    </submittedName>
</protein>
<reference evidence="1 2" key="1">
    <citation type="submission" date="2023-09" db="EMBL/GenBank/DDBJ databases">
        <title>Genomes of two closely related lineages of the louse Polyplax serrata with different host specificities.</title>
        <authorList>
            <person name="Martinu J."/>
            <person name="Tarabai H."/>
            <person name="Stefka J."/>
            <person name="Hypsa V."/>
        </authorList>
    </citation>
    <scope>NUCLEOTIDE SEQUENCE [LARGE SCALE GENOMIC DNA]</scope>
    <source>
        <strain evidence="1">98ZLc_SE</strain>
    </source>
</reference>
<dbReference type="EMBL" id="JAWJWF010000047">
    <property type="protein sequence ID" value="KAK6621954.1"/>
    <property type="molecule type" value="Genomic_DNA"/>
</dbReference>
<comment type="caution">
    <text evidence="1">The sequence shown here is derived from an EMBL/GenBank/DDBJ whole genome shotgun (WGS) entry which is preliminary data.</text>
</comment>
<keyword evidence="2" id="KW-1185">Reference proteome</keyword>
<name>A0ABR1AMG5_POLSC</name>
<organism evidence="1 2">
    <name type="scientific">Polyplax serrata</name>
    <name type="common">Common mouse louse</name>
    <dbReference type="NCBI Taxonomy" id="468196"/>
    <lineage>
        <taxon>Eukaryota</taxon>
        <taxon>Metazoa</taxon>
        <taxon>Ecdysozoa</taxon>
        <taxon>Arthropoda</taxon>
        <taxon>Hexapoda</taxon>
        <taxon>Insecta</taxon>
        <taxon>Pterygota</taxon>
        <taxon>Neoptera</taxon>
        <taxon>Paraneoptera</taxon>
        <taxon>Psocodea</taxon>
        <taxon>Troctomorpha</taxon>
        <taxon>Phthiraptera</taxon>
        <taxon>Anoplura</taxon>
        <taxon>Polyplacidae</taxon>
        <taxon>Polyplax</taxon>
    </lineage>
</organism>